<feature type="region of interest" description="Disordered" evidence="3">
    <location>
        <begin position="76"/>
        <end position="102"/>
    </location>
</feature>
<evidence type="ECO:0000256" key="2">
    <source>
        <dbReference type="ARBA" id="ARBA00023004"/>
    </source>
</evidence>
<keyword evidence="6" id="KW-1185">Reference proteome</keyword>
<keyword evidence="2" id="KW-0408">Iron</keyword>
<reference evidence="5 6" key="1">
    <citation type="submission" date="2016-05" db="EMBL/GenBank/DDBJ databases">
        <title>Genome sequencing reveals origins of a unique bacterial endosymbiosis in the earliest lineages of terrestrial Fungi.</title>
        <authorList>
            <consortium name="DOE Joint Genome Institute"/>
            <person name="Uehling J."/>
            <person name="Gryganskyi A."/>
            <person name="Hameed K."/>
            <person name="Tschaplinski T."/>
            <person name="Misztal P."/>
            <person name="Wu S."/>
            <person name="Desiro A."/>
            <person name="Vande Pol N."/>
            <person name="Du Z.-Y."/>
            <person name="Zienkiewicz A."/>
            <person name="Zienkiewicz K."/>
            <person name="Morin E."/>
            <person name="Tisserant E."/>
            <person name="Splivallo R."/>
            <person name="Hainaut M."/>
            <person name="Henrissat B."/>
            <person name="Ohm R."/>
            <person name="Kuo A."/>
            <person name="Yan J."/>
            <person name="Lipzen A."/>
            <person name="Nolan M."/>
            <person name="Labutti K."/>
            <person name="Barry K."/>
            <person name="Goldstein A."/>
            <person name="Labbe J."/>
            <person name="Schadt C."/>
            <person name="Tuskan G."/>
            <person name="Grigoriev I."/>
            <person name="Martin F."/>
            <person name="Vilgalys R."/>
            <person name="Bonito G."/>
        </authorList>
    </citation>
    <scope>NUCLEOTIDE SEQUENCE [LARGE SCALE GENOMIC DNA]</scope>
    <source>
        <strain evidence="5 6">AG-77</strain>
    </source>
</reference>
<dbReference type="Gene3D" id="3.30.2020.30">
    <property type="match status" value="1"/>
</dbReference>
<dbReference type="AlphaFoldDB" id="A0A197KAW2"/>
<accession>A0A197KAW2</accession>
<evidence type="ECO:0000256" key="1">
    <source>
        <dbReference type="ARBA" id="ARBA00022723"/>
    </source>
</evidence>
<dbReference type="Pfam" id="PF06155">
    <property type="entry name" value="GBBH-like_N"/>
    <property type="match status" value="1"/>
</dbReference>
<dbReference type="Proteomes" id="UP000078512">
    <property type="component" value="Unassembled WGS sequence"/>
</dbReference>
<dbReference type="InterPro" id="IPR010376">
    <property type="entry name" value="GBBH-like_N"/>
</dbReference>
<name>A0A197KAW2_9FUNG</name>
<evidence type="ECO:0000313" key="6">
    <source>
        <dbReference type="Proteomes" id="UP000078512"/>
    </source>
</evidence>
<dbReference type="GO" id="GO:0046872">
    <property type="term" value="F:metal ion binding"/>
    <property type="evidence" value="ECO:0007669"/>
    <property type="project" value="UniProtKB-KW"/>
</dbReference>
<evidence type="ECO:0000313" key="5">
    <source>
        <dbReference type="EMBL" id="OAQ34318.1"/>
    </source>
</evidence>
<dbReference type="InterPro" id="IPR038492">
    <property type="entry name" value="GBBH-like_N_sf"/>
</dbReference>
<dbReference type="EMBL" id="KV442018">
    <property type="protein sequence ID" value="OAQ34318.1"/>
    <property type="molecule type" value="Genomic_DNA"/>
</dbReference>
<proteinExistence type="predicted"/>
<protein>
    <recommendedName>
        <fullName evidence="4">Gamma-butyrobetaine hydroxylase-like N-terminal domain-containing protein</fullName>
    </recommendedName>
</protein>
<evidence type="ECO:0000256" key="3">
    <source>
        <dbReference type="SAM" id="MobiDB-lite"/>
    </source>
</evidence>
<keyword evidence="1" id="KW-0479">Metal-binding</keyword>
<evidence type="ECO:0000259" key="4">
    <source>
        <dbReference type="Pfam" id="PF06155"/>
    </source>
</evidence>
<feature type="domain" description="Gamma-butyrobetaine hydroxylase-like N-terminal" evidence="4">
    <location>
        <begin position="164"/>
        <end position="220"/>
    </location>
</feature>
<sequence length="253" mass="28387">MLKNTIVPFSRNTPTLLRATTMATSHRPPTNTAFALRSLLPAMAATTTSTPIRQVHTNLGPVFTFSSFELEDQFRQQQRRDLATRSSHPAHMHKHTSSSTSAEAIANNNDAESAYLASCSRLEQEPNYQDPTLPTVQINRDSTSLIITQPASSPLHHPNQSTPTTFTFDNIWLRDNCPCPKCVHSSTRQKLHLTEQVPKDMSVSSIQVCQHGLEVTWSRGLLVLTGDEGREEERLKAQPGHQSFYPWEMILTR</sequence>
<gene>
    <name evidence="5" type="ORF">K457DRAFT_121996</name>
</gene>
<dbReference type="OrthoDB" id="406634at2759"/>
<organism evidence="5 6">
    <name type="scientific">Linnemannia elongata AG-77</name>
    <dbReference type="NCBI Taxonomy" id="1314771"/>
    <lineage>
        <taxon>Eukaryota</taxon>
        <taxon>Fungi</taxon>
        <taxon>Fungi incertae sedis</taxon>
        <taxon>Mucoromycota</taxon>
        <taxon>Mortierellomycotina</taxon>
        <taxon>Mortierellomycetes</taxon>
        <taxon>Mortierellales</taxon>
        <taxon>Mortierellaceae</taxon>
        <taxon>Linnemannia</taxon>
    </lineage>
</organism>